<evidence type="ECO:0000313" key="2">
    <source>
        <dbReference type="Proteomes" id="UP000275078"/>
    </source>
</evidence>
<dbReference type="AlphaFoldDB" id="A0A3N4IHP3"/>
<name>A0A3N4IHP3_ASCIM</name>
<proteinExistence type="predicted"/>
<dbReference type="Proteomes" id="UP000275078">
    <property type="component" value="Unassembled WGS sequence"/>
</dbReference>
<keyword evidence="2" id="KW-1185">Reference proteome</keyword>
<reference evidence="1 2" key="1">
    <citation type="journal article" date="2018" name="Nat. Ecol. Evol.">
        <title>Pezizomycetes genomes reveal the molecular basis of ectomycorrhizal truffle lifestyle.</title>
        <authorList>
            <person name="Murat C."/>
            <person name="Payen T."/>
            <person name="Noel B."/>
            <person name="Kuo A."/>
            <person name="Morin E."/>
            <person name="Chen J."/>
            <person name="Kohler A."/>
            <person name="Krizsan K."/>
            <person name="Balestrini R."/>
            <person name="Da Silva C."/>
            <person name="Montanini B."/>
            <person name="Hainaut M."/>
            <person name="Levati E."/>
            <person name="Barry K.W."/>
            <person name="Belfiori B."/>
            <person name="Cichocki N."/>
            <person name="Clum A."/>
            <person name="Dockter R.B."/>
            <person name="Fauchery L."/>
            <person name="Guy J."/>
            <person name="Iotti M."/>
            <person name="Le Tacon F."/>
            <person name="Lindquist E.A."/>
            <person name="Lipzen A."/>
            <person name="Malagnac F."/>
            <person name="Mello A."/>
            <person name="Molinier V."/>
            <person name="Miyauchi S."/>
            <person name="Poulain J."/>
            <person name="Riccioni C."/>
            <person name="Rubini A."/>
            <person name="Sitrit Y."/>
            <person name="Splivallo R."/>
            <person name="Traeger S."/>
            <person name="Wang M."/>
            <person name="Zifcakova L."/>
            <person name="Wipf D."/>
            <person name="Zambonelli A."/>
            <person name="Paolocci F."/>
            <person name="Nowrousian M."/>
            <person name="Ottonello S."/>
            <person name="Baldrian P."/>
            <person name="Spatafora J.W."/>
            <person name="Henrissat B."/>
            <person name="Nagy L.G."/>
            <person name="Aury J.M."/>
            <person name="Wincker P."/>
            <person name="Grigoriev I.V."/>
            <person name="Bonfante P."/>
            <person name="Martin F.M."/>
        </authorList>
    </citation>
    <scope>NUCLEOTIDE SEQUENCE [LARGE SCALE GENOMIC DNA]</scope>
    <source>
        <strain evidence="1 2">RN42</strain>
    </source>
</reference>
<protein>
    <submittedName>
        <fullName evidence="1">Uncharacterized protein</fullName>
    </submittedName>
</protein>
<evidence type="ECO:0000313" key="1">
    <source>
        <dbReference type="EMBL" id="RPA84208.1"/>
    </source>
</evidence>
<accession>A0A3N4IHP3</accession>
<sequence>MASFMTLPSELHYQIASLLLPPFPKPPVEPNQSTEPTGLIDAIRYRSNEYYRQRRLYEKQHQYVPEESLTGIMNLIIAFGRGPRPGTDEPKYNGMGQYMRDLYTTRVCILLKRTITTQGILCTRQVDPLQREKYEYRIQQSFQEVHFAFDTSRDSGDPSALARLGLTFKGPLWVFGLMRAYLVGVVAPVPYANCCKTRLCEMSHWLEPYWVRANRDLRNSYDGICFVEKKLKPSDEPKSELQRAVALSRLRSFGGTWEVGWEKPKPYNVLKENLEKFAFLHLPDRYHARPGLIAAYLTHGDAFGTEQDWTDDFDRSPEMFRDLLELYDGLFWSTKRAQACEYKVEALGRREVGTVPLRCTFTRNLVMRLISHVYPFGDVDSFLKSSNGLEDWF</sequence>
<dbReference type="EMBL" id="ML119660">
    <property type="protein sequence ID" value="RPA84208.1"/>
    <property type="molecule type" value="Genomic_DNA"/>
</dbReference>
<organism evidence="1 2">
    <name type="scientific">Ascobolus immersus RN42</name>
    <dbReference type="NCBI Taxonomy" id="1160509"/>
    <lineage>
        <taxon>Eukaryota</taxon>
        <taxon>Fungi</taxon>
        <taxon>Dikarya</taxon>
        <taxon>Ascomycota</taxon>
        <taxon>Pezizomycotina</taxon>
        <taxon>Pezizomycetes</taxon>
        <taxon>Pezizales</taxon>
        <taxon>Ascobolaceae</taxon>
        <taxon>Ascobolus</taxon>
    </lineage>
</organism>
<gene>
    <name evidence="1" type="ORF">BJ508DRAFT_304030</name>
</gene>